<reference evidence="2 3" key="1">
    <citation type="journal article" date="2023" name="Mol. Ecol. Resour.">
        <title>Chromosome-level genome assembly of a triploid poplar Populus alba 'Berolinensis'.</title>
        <authorList>
            <person name="Chen S."/>
            <person name="Yu Y."/>
            <person name="Wang X."/>
            <person name="Wang S."/>
            <person name="Zhang T."/>
            <person name="Zhou Y."/>
            <person name="He R."/>
            <person name="Meng N."/>
            <person name="Wang Y."/>
            <person name="Liu W."/>
            <person name="Liu Z."/>
            <person name="Liu J."/>
            <person name="Guo Q."/>
            <person name="Huang H."/>
            <person name="Sederoff R.R."/>
            <person name="Wang G."/>
            <person name="Qu G."/>
            <person name="Chen S."/>
        </authorList>
    </citation>
    <scope>NUCLEOTIDE SEQUENCE [LARGE SCALE GENOMIC DNA]</scope>
    <source>
        <strain evidence="2">SC-2020</strain>
    </source>
</reference>
<proteinExistence type="predicted"/>
<keyword evidence="3" id="KW-1185">Reference proteome</keyword>
<sequence>MESNYILKDCSCTRFQIKLVCDGFQAVEDIASSILSIGDDGCHINHEQPVYRTSFLANLL</sequence>
<dbReference type="InterPro" id="IPR040361">
    <property type="entry name" value="TPD1"/>
</dbReference>
<evidence type="ECO:0000313" key="3">
    <source>
        <dbReference type="Proteomes" id="UP001164929"/>
    </source>
</evidence>
<dbReference type="AlphaFoldDB" id="A0AAD6LAG7"/>
<keyword evidence="1" id="KW-0732">Signal</keyword>
<name>A0AAD6LAG7_9ROSI</name>
<gene>
    <name evidence="2" type="ORF">NC653_039140</name>
</gene>
<dbReference type="EMBL" id="JAQIZT010000018">
    <property type="protein sequence ID" value="KAJ6957122.1"/>
    <property type="molecule type" value="Genomic_DNA"/>
</dbReference>
<comment type="caution">
    <text evidence="2">The sequence shown here is derived from an EMBL/GenBank/DDBJ whole genome shotgun (WGS) entry which is preliminary data.</text>
</comment>
<organism evidence="2 3">
    <name type="scientific">Populus alba x Populus x berolinensis</name>
    <dbReference type="NCBI Taxonomy" id="444605"/>
    <lineage>
        <taxon>Eukaryota</taxon>
        <taxon>Viridiplantae</taxon>
        <taxon>Streptophyta</taxon>
        <taxon>Embryophyta</taxon>
        <taxon>Tracheophyta</taxon>
        <taxon>Spermatophyta</taxon>
        <taxon>Magnoliopsida</taxon>
        <taxon>eudicotyledons</taxon>
        <taxon>Gunneridae</taxon>
        <taxon>Pentapetalae</taxon>
        <taxon>rosids</taxon>
        <taxon>fabids</taxon>
        <taxon>Malpighiales</taxon>
        <taxon>Salicaceae</taxon>
        <taxon>Saliceae</taxon>
        <taxon>Populus</taxon>
    </lineage>
</organism>
<dbReference type="Proteomes" id="UP001164929">
    <property type="component" value="Chromosome 18"/>
</dbReference>
<dbReference type="Pfam" id="PF24068">
    <property type="entry name" value="TPD1_C"/>
    <property type="match status" value="1"/>
</dbReference>
<evidence type="ECO:0000256" key="1">
    <source>
        <dbReference type="ARBA" id="ARBA00022729"/>
    </source>
</evidence>
<accession>A0AAD6LAG7</accession>
<protein>
    <submittedName>
        <fullName evidence="2">Uncharacterized protein</fullName>
    </submittedName>
</protein>
<evidence type="ECO:0000313" key="2">
    <source>
        <dbReference type="EMBL" id="KAJ6957122.1"/>
    </source>
</evidence>